<name>A0ACC0B1R2_CATRO</name>
<protein>
    <submittedName>
        <fullName evidence="1">Uncharacterized protein</fullName>
    </submittedName>
</protein>
<keyword evidence="2" id="KW-1185">Reference proteome</keyword>
<dbReference type="EMBL" id="CM044704">
    <property type="protein sequence ID" value="KAI5666580.1"/>
    <property type="molecule type" value="Genomic_DNA"/>
</dbReference>
<evidence type="ECO:0000313" key="1">
    <source>
        <dbReference type="EMBL" id="KAI5666580.1"/>
    </source>
</evidence>
<comment type="caution">
    <text evidence="1">The sequence shown here is derived from an EMBL/GenBank/DDBJ whole genome shotgun (WGS) entry which is preliminary data.</text>
</comment>
<accession>A0ACC0B1R2</accession>
<sequence length="449" mass="51191">MDPKYQACKILMLPWLAHGHLSPFLELAKKLTDRNFQVYFCSTPVTLNPIKENHFKNNLISSIQFIEINLPCTQELPPNYHTTKGLPPHLMPVLKTAFDSSKEKFRQIIRLLKPDLLIYDFVQPWAPEIANQENVEAVVFTTFGPSANAFLFHYIVNPDKDFPIPEFGFPERKICEIIQFLDNLSNGLTDKERFLQCMKKSRFVIVKTLLNGVESKTLDYFSCLVGKEVVPVGSLVQDHLEIKSSDSETIFMDWLNKRDFSSVVFVSFGTEFFLSKDEIEAIAFGLELSNVCFIWVIRFPRGQNLSLDEVLPKDFQNRVEERGIVVQGWAPQAKILSHPSIGGFLSHCGWSSTLESITFGVPIIAMPMQYDQHLNARMVAYIGVGIEVQSENDKFSEDEISRVIRQVVLLDEGKDVRKRVQELSAKIKENGDQGIEVVSKKLLQLVKKS</sequence>
<dbReference type="Proteomes" id="UP001060085">
    <property type="component" value="Linkage Group LG04"/>
</dbReference>
<reference evidence="2" key="1">
    <citation type="journal article" date="2023" name="Nat. Plants">
        <title>Single-cell RNA sequencing provides a high-resolution roadmap for understanding the multicellular compartmentation of specialized metabolism.</title>
        <authorList>
            <person name="Sun S."/>
            <person name="Shen X."/>
            <person name="Li Y."/>
            <person name="Li Y."/>
            <person name="Wang S."/>
            <person name="Li R."/>
            <person name="Zhang H."/>
            <person name="Shen G."/>
            <person name="Guo B."/>
            <person name="Wei J."/>
            <person name="Xu J."/>
            <person name="St-Pierre B."/>
            <person name="Chen S."/>
            <person name="Sun C."/>
        </authorList>
    </citation>
    <scope>NUCLEOTIDE SEQUENCE [LARGE SCALE GENOMIC DNA]</scope>
</reference>
<gene>
    <name evidence="1" type="ORF">M9H77_16433</name>
</gene>
<evidence type="ECO:0000313" key="2">
    <source>
        <dbReference type="Proteomes" id="UP001060085"/>
    </source>
</evidence>
<organism evidence="1 2">
    <name type="scientific">Catharanthus roseus</name>
    <name type="common">Madagascar periwinkle</name>
    <name type="synonym">Vinca rosea</name>
    <dbReference type="NCBI Taxonomy" id="4058"/>
    <lineage>
        <taxon>Eukaryota</taxon>
        <taxon>Viridiplantae</taxon>
        <taxon>Streptophyta</taxon>
        <taxon>Embryophyta</taxon>
        <taxon>Tracheophyta</taxon>
        <taxon>Spermatophyta</taxon>
        <taxon>Magnoliopsida</taxon>
        <taxon>eudicotyledons</taxon>
        <taxon>Gunneridae</taxon>
        <taxon>Pentapetalae</taxon>
        <taxon>asterids</taxon>
        <taxon>lamiids</taxon>
        <taxon>Gentianales</taxon>
        <taxon>Apocynaceae</taxon>
        <taxon>Rauvolfioideae</taxon>
        <taxon>Vinceae</taxon>
        <taxon>Catharanthinae</taxon>
        <taxon>Catharanthus</taxon>
    </lineage>
</organism>
<proteinExistence type="predicted"/>